<comment type="caution">
    <text evidence="1">The sequence shown here is derived from an EMBL/GenBank/DDBJ whole genome shotgun (WGS) entry which is preliminary data.</text>
</comment>
<dbReference type="InterPro" id="IPR036138">
    <property type="entry name" value="PBP_dimer_sf"/>
</dbReference>
<dbReference type="PANTHER" id="PTHR30627">
    <property type="entry name" value="PEPTIDOGLYCAN D,D-TRANSPEPTIDASE"/>
    <property type="match status" value="1"/>
</dbReference>
<dbReference type="GO" id="GO:0008658">
    <property type="term" value="F:penicillin binding"/>
    <property type="evidence" value="ECO:0007669"/>
    <property type="project" value="InterPro"/>
</dbReference>
<protein>
    <recommendedName>
        <fullName evidence="2">Penicillin-binding protein dimerisation domain-containing protein</fullName>
    </recommendedName>
</protein>
<evidence type="ECO:0000313" key="1">
    <source>
        <dbReference type="EMBL" id="GAG38563.1"/>
    </source>
</evidence>
<proteinExistence type="predicted"/>
<accession>X0XPK5</accession>
<sequence>MLRTAWGLVIVLAVALGSRLLYVQVLNRAYYLRVDERIHPVGPPVCSQAGAIMDRRGQVLADSVLTVSLKVNPRLLRRYEDTRSVAAYLADKLQTSPEAIREILNRDTEFAYLQRRVPLDAAREILAQRYKGISQD</sequence>
<dbReference type="InterPro" id="IPR050515">
    <property type="entry name" value="Beta-lactam/transpept"/>
</dbReference>
<organism evidence="1">
    <name type="scientific">marine sediment metagenome</name>
    <dbReference type="NCBI Taxonomy" id="412755"/>
    <lineage>
        <taxon>unclassified sequences</taxon>
        <taxon>metagenomes</taxon>
        <taxon>ecological metagenomes</taxon>
    </lineage>
</organism>
<gene>
    <name evidence="1" type="ORF">S01H1_72848</name>
</gene>
<dbReference type="Gene3D" id="3.90.1310.10">
    <property type="entry name" value="Penicillin-binding protein 2a (Domain 2)"/>
    <property type="match status" value="1"/>
</dbReference>
<dbReference type="GO" id="GO:0005886">
    <property type="term" value="C:plasma membrane"/>
    <property type="evidence" value="ECO:0007669"/>
    <property type="project" value="TreeGrafter"/>
</dbReference>
<reference evidence="1" key="1">
    <citation type="journal article" date="2014" name="Front. Microbiol.">
        <title>High frequency of phylogenetically diverse reductive dehalogenase-homologous genes in deep subseafloor sedimentary metagenomes.</title>
        <authorList>
            <person name="Kawai M."/>
            <person name="Futagami T."/>
            <person name="Toyoda A."/>
            <person name="Takaki Y."/>
            <person name="Nishi S."/>
            <person name="Hori S."/>
            <person name="Arai W."/>
            <person name="Tsubouchi T."/>
            <person name="Morono Y."/>
            <person name="Uchiyama I."/>
            <person name="Ito T."/>
            <person name="Fujiyama A."/>
            <person name="Inagaki F."/>
            <person name="Takami H."/>
        </authorList>
    </citation>
    <scope>NUCLEOTIDE SEQUENCE</scope>
    <source>
        <strain evidence="1">Expedition CK06-06</strain>
    </source>
</reference>
<name>X0XPK5_9ZZZZ</name>
<feature type="non-terminal residue" evidence="1">
    <location>
        <position position="136"/>
    </location>
</feature>
<dbReference type="SUPFAM" id="SSF56519">
    <property type="entry name" value="Penicillin binding protein dimerisation domain"/>
    <property type="match status" value="1"/>
</dbReference>
<dbReference type="AlphaFoldDB" id="X0XPK5"/>
<dbReference type="EMBL" id="BARS01048629">
    <property type="protein sequence ID" value="GAG38563.1"/>
    <property type="molecule type" value="Genomic_DNA"/>
</dbReference>
<evidence type="ECO:0008006" key="2">
    <source>
        <dbReference type="Google" id="ProtNLM"/>
    </source>
</evidence>
<dbReference type="GO" id="GO:0071555">
    <property type="term" value="P:cell wall organization"/>
    <property type="evidence" value="ECO:0007669"/>
    <property type="project" value="TreeGrafter"/>
</dbReference>